<keyword evidence="2" id="KW-1185">Reference proteome</keyword>
<organism evidence="1 2">
    <name type="scientific">Sinorhizobium americanum</name>
    <dbReference type="NCBI Taxonomy" id="194963"/>
    <lineage>
        <taxon>Bacteria</taxon>
        <taxon>Pseudomonadati</taxon>
        <taxon>Pseudomonadota</taxon>
        <taxon>Alphaproteobacteria</taxon>
        <taxon>Hyphomicrobiales</taxon>
        <taxon>Rhizobiaceae</taxon>
        <taxon>Sinorhizobium/Ensifer group</taxon>
        <taxon>Sinorhizobium</taxon>
    </lineage>
</organism>
<geneLocation type="plasmid" evidence="1 2">
    <name>C</name>
</geneLocation>
<dbReference type="Proteomes" id="UP000182306">
    <property type="component" value="Plasmid C"/>
</dbReference>
<sequence length="41" mass="4321">MAHLTLCFLGGRNPLDGHLLPSFSPSLEINAEPSADQNAAD</sequence>
<evidence type="ECO:0000313" key="2">
    <source>
        <dbReference type="Proteomes" id="UP000182306"/>
    </source>
</evidence>
<dbReference type="EMBL" id="CP013110">
    <property type="protein sequence ID" value="APG95365.1"/>
    <property type="molecule type" value="Genomic_DNA"/>
</dbReference>
<gene>
    <name evidence="1" type="ORF">SAMCFNEI73_pC1661</name>
</gene>
<dbReference type="AlphaFoldDB" id="A0A1L3LZ35"/>
<dbReference type="RefSeq" id="WP_268801645.1">
    <property type="nucleotide sequence ID" value="NZ_CP013110.1"/>
</dbReference>
<proteinExistence type="predicted"/>
<dbReference type="KEGG" id="same:SAMCFNEI73_pC1661"/>
<accession>A0A1L3LZ35</accession>
<protein>
    <submittedName>
        <fullName evidence="1">Uncharacterized protein</fullName>
    </submittedName>
</protein>
<reference evidence="1 2" key="1">
    <citation type="submission" date="2015-10" db="EMBL/GenBank/DDBJ databases">
        <title>Genomic differences between typical nodule nitrogen-fixing rhizobial strains and those coming from bean seeds.</title>
        <authorList>
            <person name="Peralta H."/>
            <person name="Aguilar-Vera A."/>
            <person name="Diaz R."/>
            <person name="Mora Y."/>
            <person name="Martinez-Batallar G."/>
            <person name="Salazar E."/>
            <person name="Vargas-Lagunas C."/>
            <person name="Encarnacion S."/>
            <person name="Girard L."/>
            <person name="Mora J."/>
        </authorList>
    </citation>
    <scope>NUCLEOTIDE SEQUENCE [LARGE SCALE GENOMIC DNA]</scope>
    <source>
        <strain evidence="1 2">CFNEI 73</strain>
        <plasmid evidence="1 2">C</plasmid>
    </source>
</reference>
<keyword evidence="1" id="KW-0614">Plasmid</keyword>
<name>A0A1L3LZ35_9HYPH</name>
<evidence type="ECO:0000313" key="1">
    <source>
        <dbReference type="EMBL" id="APG95365.1"/>
    </source>
</evidence>